<name>A0ABX2EPT2_9BURK</name>
<reference evidence="2 3" key="1">
    <citation type="submission" date="2020-05" db="EMBL/GenBank/DDBJ databases">
        <title>Aquincola sp. isolate from soil.</title>
        <authorList>
            <person name="Han J."/>
            <person name="Kim D.-U."/>
        </authorList>
    </citation>
    <scope>NUCLEOTIDE SEQUENCE [LARGE SCALE GENOMIC DNA]</scope>
    <source>
        <strain evidence="2 3">S2</strain>
    </source>
</reference>
<dbReference type="RefSeq" id="WP_173130379.1">
    <property type="nucleotide sequence ID" value="NZ_JABRWJ010000009.1"/>
</dbReference>
<evidence type="ECO:0000313" key="2">
    <source>
        <dbReference type="EMBL" id="NRF70712.1"/>
    </source>
</evidence>
<gene>
    <name evidence="2" type="ORF">HLB44_27270</name>
</gene>
<evidence type="ECO:0000313" key="3">
    <source>
        <dbReference type="Proteomes" id="UP000737171"/>
    </source>
</evidence>
<keyword evidence="3" id="KW-1185">Reference proteome</keyword>
<dbReference type="EMBL" id="JABRWJ010000009">
    <property type="protein sequence ID" value="NRF70712.1"/>
    <property type="molecule type" value="Genomic_DNA"/>
</dbReference>
<protein>
    <submittedName>
        <fullName evidence="2">Uncharacterized protein</fullName>
    </submittedName>
</protein>
<organism evidence="2 3">
    <name type="scientific">Pseudaquabacterium terrae</name>
    <dbReference type="NCBI Taxonomy" id="2732868"/>
    <lineage>
        <taxon>Bacteria</taxon>
        <taxon>Pseudomonadati</taxon>
        <taxon>Pseudomonadota</taxon>
        <taxon>Betaproteobacteria</taxon>
        <taxon>Burkholderiales</taxon>
        <taxon>Sphaerotilaceae</taxon>
        <taxon>Pseudaquabacterium</taxon>
    </lineage>
</organism>
<accession>A0ABX2EPT2</accession>
<proteinExistence type="predicted"/>
<feature type="region of interest" description="Disordered" evidence="1">
    <location>
        <begin position="31"/>
        <end position="50"/>
    </location>
</feature>
<evidence type="ECO:0000256" key="1">
    <source>
        <dbReference type="SAM" id="MobiDB-lite"/>
    </source>
</evidence>
<sequence length="162" mass="17902">MRVSTMAGKERIVQVCSSLFTAVGDAWHRATTKPPPSTLPLQSPPATGRRHLRRAAPPLCAPLVAPTAIELSRVIEAVSRDHAGVASLRIVVLALKRPNGSFEQVSDAVLRQALAELRWIARRARPTRTLAHALDQLQRQVLEREIQAWCDNAQPVRRSTRS</sequence>
<comment type="caution">
    <text evidence="2">The sequence shown here is derived from an EMBL/GenBank/DDBJ whole genome shotgun (WGS) entry which is preliminary data.</text>
</comment>
<dbReference type="Proteomes" id="UP000737171">
    <property type="component" value="Unassembled WGS sequence"/>
</dbReference>